<evidence type="ECO:0000256" key="3">
    <source>
        <dbReference type="PROSITE-ProRule" id="PRU00023"/>
    </source>
</evidence>
<dbReference type="PANTHER" id="PTHR24198:SF165">
    <property type="entry name" value="ANKYRIN REPEAT-CONTAINING PROTEIN-RELATED"/>
    <property type="match status" value="1"/>
</dbReference>
<protein>
    <submittedName>
        <fullName evidence="4">Ankyrin repeat protein</fullName>
    </submittedName>
</protein>
<feature type="repeat" description="ANK" evidence="3">
    <location>
        <begin position="158"/>
        <end position="190"/>
    </location>
</feature>
<dbReference type="InterPro" id="IPR036770">
    <property type="entry name" value="Ankyrin_rpt-contain_sf"/>
</dbReference>
<dbReference type="InterPro" id="IPR002110">
    <property type="entry name" value="Ankyrin_rpt"/>
</dbReference>
<dbReference type="PANTHER" id="PTHR24198">
    <property type="entry name" value="ANKYRIN REPEAT AND PROTEIN KINASE DOMAIN-CONTAINING PROTEIN"/>
    <property type="match status" value="1"/>
</dbReference>
<dbReference type="SMART" id="SM00248">
    <property type="entry name" value="ANK"/>
    <property type="match status" value="5"/>
</dbReference>
<organism evidence="4 5">
    <name type="scientific">Petropleomorpha daqingensis</name>
    <dbReference type="NCBI Taxonomy" id="2026353"/>
    <lineage>
        <taxon>Bacteria</taxon>
        <taxon>Bacillati</taxon>
        <taxon>Actinomycetota</taxon>
        <taxon>Actinomycetes</taxon>
        <taxon>Geodermatophilales</taxon>
        <taxon>Geodermatophilaceae</taxon>
        <taxon>Petropleomorpha</taxon>
    </lineage>
</organism>
<evidence type="ECO:0000256" key="2">
    <source>
        <dbReference type="ARBA" id="ARBA00023043"/>
    </source>
</evidence>
<keyword evidence="2 3" id="KW-0040">ANK repeat</keyword>
<feature type="repeat" description="ANK" evidence="3">
    <location>
        <begin position="192"/>
        <end position="228"/>
    </location>
</feature>
<gene>
    <name evidence="4" type="ORF">GGQ55_000759</name>
</gene>
<evidence type="ECO:0000256" key="1">
    <source>
        <dbReference type="ARBA" id="ARBA00022737"/>
    </source>
</evidence>
<dbReference type="EMBL" id="JACBZT010000001">
    <property type="protein sequence ID" value="NYJ04481.1"/>
    <property type="molecule type" value="Genomic_DNA"/>
</dbReference>
<dbReference type="AlphaFoldDB" id="A0A853CBH3"/>
<feature type="repeat" description="ANK" evidence="3">
    <location>
        <begin position="43"/>
        <end position="75"/>
    </location>
</feature>
<keyword evidence="1" id="KW-0677">Repeat</keyword>
<dbReference type="PROSITE" id="PS50297">
    <property type="entry name" value="ANK_REP_REGION"/>
    <property type="match status" value="3"/>
</dbReference>
<comment type="caution">
    <text evidence="4">The sequence shown here is derived from an EMBL/GenBank/DDBJ whole genome shotgun (WGS) entry which is preliminary data.</text>
</comment>
<dbReference type="RefSeq" id="WP_179715195.1">
    <property type="nucleotide sequence ID" value="NZ_JACBZT010000001.1"/>
</dbReference>
<dbReference type="PROSITE" id="PS50088">
    <property type="entry name" value="ANK_REPEAT"/>
    <property type="match status" value="3"/>
</dbReference>
<dbReference type="Pfam" id="PF12796">
    <property type="entry name" value="Ank_2"/>
    <property type="match status" value="2"/>
</dbReference>
<keyword evidence="5" id="KW-1185">Reference proteome</keyword>
<reference evidence="4 5" key="1">
    <citation type="submission" date="2020-07" db="EMBL/GenBank/DDBJ databases">
        <title>Sequencing the genomes of 1000 actinobacteria strains.</title>
        <authorList>
            <person name="Klenk H.-P."/>
        </authorList>
    </citation>
    <scope>NUCLEOTIDE SEQUENCE [LARGE SCALE GENOMIC DNA]</scope>
    <source>
        <strain evidence="4 5">DSM 104001</strain>
    </source>
</reference>
<dbReference type="PRINTS" id="PR01415">
    <property type="entry name" value="ANKYRIN"/>
</dbReference>
<dbReference type="Proteomes" id="UP000541969">
    <property type="component" value="Unassembled WGS sequence"/>
</dbReference>
<proteinExistence type="predicted"/>
<evidence type="ECO:0000313" key="4">
    <source>
        <dbReference type="EMBL" id="NYJ04481.1"/>
    </source>
</evidence>
<dbReference type="Gene3D" id="1.25.40.20">
    <property type="entry name" value="Ankyrin repeat-containing domain"/>
    <property type="match status" value="3"/>
</dbReference>
<sequence>MTTRMTVQRLVRLIAAGDVDEVRTAVADNPRLLARAVEREGEGGWTPLHVAVAERQEKIVRQLVEAGADLSATTEQGRTPLHVALEQAPDLVGVLRELGAPVDAASAAFLGDLDRLREELARGAHLSDPVTGVDLLAFAALGGSVTTARLLLEHGADPDRGALHAAAAGAHVALVRTLLDAGADADKRDPESGRTPLHAAVTAGGDGDAAEIVRVLLAAGADVNATTNDGASALDISRVAAARSRSADAGRATGNDALAELLVANGATD</sequence>
<dbReference type="SUPFAM" id="SSF48403">
    <property type="entry name" value="Ankyrin repeat"/>
    <property type="match status" value="1"/>
</dbReference>
<accession>A0A853CBH3</accession>
<name>A0A853CBH3_9ACTN</name>
<evidence type="ECO:0000313" key="5">
    <source>
        <dbReference type="Proteomes" id="UP000541969"/>
    </source>
</evidence>